<dbReference type="InterPro" id="IPR002455">
    <property type="entry name" value="GPCR3_GABA-B"/>
</dbReference>
<dbReference type="InterPro" id="IPR017978">
    <property type="entry name" value="GPCR_3_C"/>
</dbReference>
<name>A0AA35T6F6_GEOBA</name>
<keyword evidence="13" id="KW-1185">Reference proteome</keyword>
<feature type="transmembrane region" description="Helical" evidence="10">
    <location>
        <begin position="387"/>
        <end position="411"/>
    </location>
</feature>
<feature type="transmembrane region" description="Helical" evidence="10">
    <location>
        <begin position="423"/>
        <end position="444"/>
    </location>
</feature>
<dbReference type="Gene3D" id="3.40.50.2300">
    <property type="match status" value="2"/>
</dbReference>
<dbReference type="PROSITE" id="PS50259">
    <property type="entry name" value="G_PROTEIN_RECEP_F3_4"/>
    <property type="match status" value="1"/>
</dbReference>
<evidence type="ECO:0000256" key="2">
    <source>
        <dbReference type="ARBA" id="ARBA00022692"/>
    </source>
</evidence>
<evidence type="ECO:0000256" key="3">
    <source>
        <dbReference type="ARBA" id="ARBA00022989"/>
    </source>
</evidence>
<dbReference type="InterPro" id="IPR001828">
    <property type="entry name" value="ANF_lig-bd_rcpt"/>
</dbReference>
<dbReference type="InterPro" id="IPR023298">
    <property type="entry name" value="ATPase_P-typ_TM_dom_sf"/>
</dbReference>
<dbReference type="EMBL" id="CASHTH010003214">
    <property type="protein sequence ID" value="CAI8041838.1"/>
    <property type="molecule type" value="Genomic_DNA"/>
</dbReference>
<feature type="transmembrane region" description="Helical" evidence="10">
    <location>
        <begin position="525"/>
        <end position="545"/>
    </location>
</feature>
<keyword evidence="2 10" id="KW-0812">Transmembrane</keyword>
<keyword evidence="7" id="KW-0325">Glycoprotein</keyword>
<keyword evidence="3 10" id="KW-1133">Transmembrane helix</keyword>
<reference evidence="12" key="1">
    <citation type="submission" date="2023-03" db="EMBL/GenBank/DDBJ databases">
        <authorList>
            <person name="Steffen K."/>
            <person name="Cardenas P."/>
        </authorList>
    </citation>
    <scope>NUCLEOTIDE SEQUENCE</scope>
</reference>
<dbReference type="Pfam" id="PF00003">
    <property type="entry name" value="7tm_3"/>
    <property type="match status" value="1"/>
</dbReference>
<feature type="transmembrane region" description="Helical" evidence="10">
    <location>
        <begin position="480"/>
        <end position="504"/>
    </location>
</feature>
<feature type="transmembrane region" description="Helical" evidence="10">
    <location>
        <begin position="619"/>
        <end position="638"/>
    </location>
</feature>
<gene>
    <name evidence="12" type="ORF">GBAR_LOCUS23222</name>
</gene>
<keyword evidence="4" id="KW-0297">G-protein coupled receptor</keyword>
<feature type="region of interest" description="Disordered" evidence="9">
    <location>
        <begin position="451"/>
        <end position="472"/>
    </location>
</feature>
<feature type="compositionally biased region" description="Polar residues" evidence="9">
    <location>
        <begin position="734"/>
        <end position="749"/>
    </location>
</feature>
<feature type="compositionally biased region" description="Polar residues" evidence="9">
    <location>
        <begin position="699"/>
        <end position="709"/>
    </location>
</feature>
<feature type="domain" description="G-protein coupled receptors family 3 profile" evidence="11">
    <location>
        <begin position="483"/>
        <end position="690"/>
    </location>
</feature>
<dbReference type="PRINTS" id="PR01177">
    <property type="entry name" value="GABAB1RECPTR"/>
</dbReference>
<feature type="transmembrane region" description="Helical" evidence="10">
    <location>
        <begin position="650"/>
        <end position="668"/>
    </location>
</feature>
<dbReference type="PRINTS" id="PR01176">
    <property type="entry name" value="GABABRECEPTR"/>
</dbReference>
<dbReference type="CDD" id="cd06366">
    <property type="entry name" value="PBP1_GABAb_receptor"/>
    <property type="match status" value="1"/>
</dbReference>
<accession>A0AA35T6F6</accession>
<keyword evidence="5 10" id="KW-0472">Membrane</keyword>
<evidence type="ECO:0000256" key="5">
    <source>
        <dbReference type="ARBA" id="ARBA00023136"/>
    </source>
</evidence>
<dbReference type="CDD" id="cd15047">
    <property type="entry name" value="7tmC_GABA-B-like"/>
    <property type="match status" value="1"/>
</dbReference>
<evidence type="ECO:0000256" key="1">
    <source>
        <dbReference type="ARBA" id="ARBA00004141"/>
    </source>
</evidence>
<feature type="region of interest" description="Disordered" evidence="9">
    <location>
        <begin position="690"/>
        <end position="709"/>
    </location>
</feature>
<dbReference type="PRINTS" id="PR00248">
    <property type="entry name" value="GPCRMGR"/>
</dbReference>
<protein>
    <submittedName>
        <fullName evidence="12">Gamma-aminobutyric acid type B receptor subunit 1</fullName>
    </submittedName>
</protein>
<comment type="caution">
    <text evidence="12">The sequence shown here is derived from an EMBL/GenBank/DDBJ whole genome shotgun (WGS) entry which is preliminary data.</text>
</comment>
<feature type="transmembrane region" description="Helical" evidence="10">
    <location>
        <begin position="578"/>
        <end position="599"/>
    </location>
</feature>
<dbReference type="PANTHER" id="PTHR10519">
    <property type="entry name" value="GABA-B RECEPTOR"/>
    <property type="match status" value="1"/>
</dbReference>
<evidence type="ECO:0000259" key="11">
    <source>
        <dbReference type="PROSITE" id="PS50259"/>
    </source>
</evidence>
<evidence type="ECO:0000256" key="4">
    <source>
        <dbReference type="ARBA" id="ARBA00023040"/>
    </source>
</evidence>
<sequence length="792" mass="89759">MFLGGGCSPATEPLAALSGRFYNVTQVSYGASTPTLSDRTMFPKFFRTIPSEVQANSARFALMERFNWERVATLHETRNIFSLTVNNFRAQYFTIFRNSSDGASADDEDNNLVVRSFTDDPEIPLRQIRDKDIRIILAYMYEDKALNTTCQAIHLNLTTENHLWIFPAWYPTDWWNETVYIKNRDPCTPDMMREAVMYSIYLDSYNETLNKDIPADSGLTIDEFLVKYEAALEEFRTSGLYYGDDDPHHYATFAYDAVWTMALALHRASQVLEGDEVYLHNFTYSNTLGITENITQQMSTPSFRGISGEIAFDVNGSRLGHNGIYQLVPSDDGESLELKLLYVQDPHQVDSKLPTNFSEWLCEPRWKGDGPPHDRRQPDTKYLNSSLIYACDFFISVAIVVAVGLLVFNLATIWKPLIRDSAPIINTIIICGCLLMLVTCYMLGVDTKTPTQDGDNPSDADEDNTESGREDINQQRDSRYANICILRLWLFTLGFSLSFGALFAKTWQVYRVYTNPKLKKQPFKMWNFLIILGVFLFIDVLYLSIWTGAFPFRRALAQRENDAADTLEVFEKCVCDNFNYLIGALYVYKGLLVVFGLFLAYESRNVKYYYINDSRFTSIAVYIVVIVVGIGAPLSLVLSEHLFIDPAYSLTVLMVILATMACLLILFIPKFVYMAKGKETMVNENTREEVTAGDGLQLGRTSVDQTDMQTAEEEVRHLQERVGKKTSELHTLEDTLQSPTKPSPKSQCGSDGDSGVLVTTTDEQPEVFISETSRGTPEEQASGRIPQQPLLH</sequence>
<evidence type="ECO:0000256" key="6">
    <source>
        <dbReference type="ARBA" id="ARBA00023170"/>
    </source>
</evidence>
<proteinExistence type="predicted"/>
<dbReference type="InterPro" id="IPR000337">
    <property type="entry name" value="GPCR_3"/>
</dbReference>
<evidence type="ECO:0000256" key="8">
    <source>
        <dbReference type="ARBA" id="ARBA00023224"/>
    </source>
</evidence>
<organism evidence="12 13">
    <name type="scientific">Geodia barretti</name>
    <name type="common">Barrett's horny sponge</name>
    <dbReference type="NCBI Taxonomy" id="519541"/>
    <lineage>
        <taxon>Eukaryota</taxon>
        <taxon>Metazoa</taxon>
        <taxon>Porifera</taxon>
        <taxon>Demospongiae</taxon>
        <taxon>Heteroscleromorpha</taxon>
        <taxon>Tetractinellida</taxon>
        <taxon>Astrophorina</taxon>
        <taxon>Geodiidae</taxon>
        <taxon>Geodia</taxon>
    </lineage>
</organism>
<keyword evidence="6 12" id="KW-0675">Receptor</keyword>
<evidence type="ECO:0000313" key="12">
    <source>
        <dbReference type="EMBL" id="CAI8041838.1"/>
    </source>
</evidence>
<dbReference type="GO" id="GO:0038039">
    <property type="term" value="C:G protein-coupled receptor heterodimeric complex"/>
    <property type="evidence" value="ECO:0007669"/>
    <property type="project" value="TreeGrafter"/>
</dbReference>
<evidence type="ECO:0000256" key="9">
    <source>
        <dbReference type="SAM" id="MobiDB-lite"/>
    </source>
</evidence>
<comment type="subcellular location">
    <subcellularLocation>
        <location evidence="1">Membrane</location>
        <topology evidence="1">Multi-pass membrane protein</topology>
    </subcellularLocation>
</comment>
<evidence type="ECO:0000256" key="7">
    <source>
        <dbReference type="ARBA" id="ARBA00023180"/>
    </source>
</evidence>
<dbReference type="SUPFAM" id="SSF81665">
    <property type="entry name" value="Calcium ATPase, transmembrane domain M"/>
    <property type="match status" value="1"/>
</dbReference>
<dbReference type="InterPro" id="IPR028082">
    <property type="entry name" value="Peripla_BP_I"/>
</dbReference>
<feature type="compositionally biased region" description="Acidic residues" evidence="9">
    <location>
        <begin position="456"/>
        <end position="465"/>
    </location>
</feature>
<dbReference type="GO" id="GO:0004965">
    <property type="term" value="F:G protein-coupled GABA receptor activity"/>
    <property type="evidence" value="ECO:0007669"/>
    <property type="project" value="InterPro"/>
</dbReference>
<feature type="compositionally biased region" description="Basic and acidic residues" evidence="9">
    <location>
        <begin position="719"/>
        <end position="733"/>
    </location>
</feature>
<evidence type="ECO:0000313" key="13">
    <source>
        <dbReference type="Proteomes" id="UP001174909"/>
    </source>
</evidence>
<dbReference type="GO" id="GO:0007214">
    <property type="term" value="P:gamma-aminobutyric acid signaling pathway"/>
    <property type="evidence" value="ECO:0007669"/>
    <property type="project" value="TreeGrafter"/>
</dbReference>
<evidence type="ECO:0000256" key="10">
    <source>
        <dbReference type="SAM" id="Phobius"/>
    </source>
</evidence>
<dbReference type="SUPFAM" id="SSF53822">
    <property type="entry name" value="Periplasmic binding protein-like I"/>
    <property type="match status" value="1"/>
</dbReference>
<keyword evidence="8" id="KW-0807">Transducer</keyword>
<dbReference type="AlphaFoldDB" id="A0AA35T6F6"/>
<dbReference type="Proteomes" id="UP001174909">
    <property type="component" value="Unassembled WGS sequence"/>
</dbReference>
<dbReference type="Pfam" id="PF01094">
    <property type="entry name" value="ANF_receptor"/>
    <property type="match status" value="1"/>
</dbReference>
<dbReference type="PANTHER" id="PTHR10519:SF20">
    <property type="entry name" value="G-PROTEIN COUPLED RECEPTOR 156-RELATED"/>
    <property type="match status" value="1"/>
</dbReference>
<feature type="region of interest" description="Disordered" evidence="9">
    <location>
        <begin position="719"/>
        <end position="792"/>
    </location>
</feature>